<dbReference type="AlphaFoldDB" id="A0A8J3QI04"/>
<accession>A0A8J3QI04</accession>
<keyword evidence="2" id="KW-1185">Reference proteome</keyword>
<evidence type="ECO:0000313" key="2">
    <source>
        <dbReference type="Proteomes" id="UP000612899"/>
    </source>
</evidence>
<protein>
    <submittedName>
        <fullName evidence="1">Uncharacterized protein</fullName>
    </submittedName>
</protein>
<sequence length="233" mass="23561">MIIAVASHKSGGATTTAAALALSWPGEPAVLVEADPAGGDMSGWHAVPDVPGLVTLASACRAGVGVELSAHSAHLPLGLEVVPAPAGRPQASASIGLLADADTGMWAKARPVVVDVGRLEPGSPALPLAAAADVLLVVCRVDVLSLLRASLAEQAFPSAALVLIGQSIHDTHELETQLTLTVAAQLPLDRHAAEVIAGTRRPPKGWTRVGLPAAARALARLIAPQPLMEGAPE</sequence>
<dbReference type="EMBL" id="BONY01000083">
    <property type="protein sequence ID" value="GIH10054.1"/>
    <property type="molecule type" value="Genomic_DNA"/>
</dbReference>
<evidence type="ECO:0000313" key="1">
    <source>
        <dbReference type="EMBL" id="GIH10054.1"/>
    </source>
</evidence>
<gene>
    <name evidence="1" type="ORF">Rhe02_81210</name>
</gene>
<dbReference type="RefSeq" id="WP_203913775.1">
    <property type="nucleotide sequence ID" value="NZ_BONY01000083.1"/>
</dbReference>
<name>A0A8J3QI04_9ACTN</name>
<organism evidence="1 2">
    <name type="scientific">Rhizocola hellebori</name>
    <dbReference type="NCBI Taxonomy" id="1392758"/>
    <lineage>
        <taxon>Bacteria</taxon>
        <taxon>Bacillati</taxon>
        <taxon>Actinomycetota</taxon>
        <taxon>Actinomycetes</taxon>
        <taxon>Micromonosporales</taxon>
        <taxon>Micromonosporaceae</taxon>
        <taxon>Rhizocola</taxon>
    </lineage>
</organism>
<comment type="caution">
    <text evidence="1">The sequence shown here is derived from an EMBL/GenBank/DDBJ whole genome shotgun (WGS) entry which is preliminary data.</text>
</comment>
<dbReference type="Gene3D" id="3.40.50.300">
    <property type="entry name" value="P-loop containing nucleotide triphosphate hydrolases"/>
    <property type="match status" value="1"/>
</dbReference>
<dbReference type="Proteomes" id="UP000612899">
    <property type="component" value="Unassembled WGS sequence"/>
</dbReference>
<reference evidence="1" key="1">
    <citation type="submission" date="2021-01" db="EMBL/GenBank/DDBJ databases">
        <title>Whole genome shotgun sequence of Rhizocola hellebori NBRC 109834.</title>
        <authorList>
            <person name="Komaki H."/>
            <person name="Tamura T."/>
        </authorList>
    </citation>
    <scope>NUCLEOTIDE SEQUENCE</scope>
    <source>
        <strain evidence="1">NBRC 109834</strain>
    </source>
</reference>
<dbReference type="InterPro" id="IPR027417">
    <property type="entry name" value="P-loop_NTPase"/>
</dbReference>
<proteinExistence type="predicted"/>
<dbReference type="SUPFAM" id="SSF52540">
    <property type="entry name" value="P-loop containing nucleoside triphosphate hydrolases"/>
    <property type="match status" value="1"/>
</dbReference>